<comment type="caution">
    <text evidence="3">The sequence shown here is derived from an EMBL/GenBank/DDBJ whole genome shotgun (WGS) entry which is preliminary data.</text>
</comment>
<evidence type="ECO:0000313" key="3">
    <source>
        <dbReference type="EMBL" id="PTQ90350.1"/>
    </source>
</evidence>
<feature type="domain" description="Lcl C-terminal" evidence="2">
    <location>
        <begin position="127"/>
        <end position="250"/>
    </location>
</feature>
<evidence type="ECO:0000256" key="1">
    <source>
        <dbReference type="SAM" id="Coils"/>
    </source>
</evidence>
<dbReference type="InterPro" id="IPR011460">
    <property type="entry name" value="Lcl_C"/>
</dbReference>
<evidence type="ECO:0000259" key="2">
    <source>
        <dbReference type="Pfam" id="PF07603"/>
    </source>
</evidence>
<name>A0A2T5J1N0_9GAMM</name>
<protein>
    <submittedName>
        <fullName evidence="3">Uncharacterized protein DUF1566</fullName>
    </submittedName>
</protein>
<organism evidence="3 4">
    <name type="scientific">Agitococcus lubricus</name>
    <dbReference type="NCBI Taxonomy" id="1077255"/>
    <lineage>
        <taxon>Bacteria</taxon>
        <taxon>Pseudomonadati</taxon>
        <taxon>Pseudomonadota</taxon>
        <taxon>Gammaproteobacteria</taxon>
        <taxon>Moraxellales</taxon>
        <taxon>Moraxellaceae</taxon>
        <taxon>Agitococcus</taxon>
    </lineage>
</organism>
<gene>
    <name evidence="3" type="ORF">C8N29_103103</name>
</gene>
<dbReference type="Proteomes" id="UP000244223">
    <property type="component" value="Unassembled WGS sequence"/>
</dbReference>
<keyword evidence="4" id="KW-1185">Reference proteome</keyword>
<dbReference type="Pfam" id="PF07603">
    <property type="entry name" value="Lcl_C"/>
    <property type="match status" value="1"/>
</dbReference>
<dbReference type="AlphaFoldDB" id="A0A2T5J1N0"/>
<reference evidence="3 4" key="1">
    <citation type="submission" date="2018-04" db="EMBL/GenBank/DDBJ databases">
        <title>Genomic Encyclopedia of Archaeal and Bacterial Type Strains, Phase II (KMG-II): from individual species to whole genera.</title>
        <authorList>
            <person name="Goeker M."/>
        </authorList>
    </citation>
    <scope>NUCLEOTIDE SEQUENCE [LARGE SCALE GENOMIC DNA]</scope>
    <source>
        <strain evidence="3 4">DSM 5822</strain>
    </source>
</reference>
<proteinExistence type="predicted"/>
<dbReference type="EMBL" id="QAON01000003">
    <property type="protein sequence ID" value="PTQ90350.1"/>
    <property type="molecule type" value="Genomic_DNA"/>
</dbReference>
<dbReference type="RefSeq" id="WP_170106884.1">
    <property type="nucleotide sequence ID" value="NZ_QAON01000003.1"/>
</dbReference>
<evidence type="ECO:0000313" key="4">
    <source>
        <dbReference type="Proteomes" id="UP000244223"/>
    </source>
</evidence>
<feature type="coiled-coil region" evidence="1">
    <location>
        <begin position="83"/>
        <end position="110"/>
    </location>
</feature>
<keyword evidence="1" id="KW-0175">Coiled coil</keyword>
<accession>A0A2T5J1N0</accession>
<sequence>MNDIKDLRSTHIALNTDKFPDFRRCAILQAHYQKTALAIARFANPNNIEEFERVVSDYIKSNLEVTQTKDWEWFVDSLRKLDVEDFFEEQKRLKEEVKLKEQQYQQSIKEHLTKKTPSQLLDLGGWYDAETNLIWQRYCLGQEWQNGSVSGQGSQMTWTKAVELTNAKEIKDFGWRLPTEKELASLMLADKAGYKTEQGILFCPKEEGQYATFWTSTTEKNSDNASVVVFYEGKVRKYPKGYGCFVRLVRNGKNRIINE</sequence>